<protein>
    <recommendedName>
        <fullName evidence="5">Acyltransferase</fullName>
    </recommendedName>
</protein>
<dbReference type="Proteomes" id="UP001500622">
    <property type="component" value="Unassembled WGS sequence"/>
</dbReference>
<dbReference type="PANTHER" id="PTHR43300:SF11">
    <property type="entry name" value="ACETYLTRANSFERASE RV3034C-RELATED"/>
    <property type="match status" value="1"/>
</dbReference>
<name>A0ABP8LJ23_9MICO</name>
<dbReference type="InterPro" id="IPR001451">
    <property type="entry name" value="Hexapep"/>
</dbReference>
<sequence>MNDNHFDYSPWAFWNEATDDERAHQLELQRRLTRRGYEIAERCFFSELASVQNEELSVGPRSYVAAGAYLTGSLRAGRDCTVNAYSVVRGDVALGDAVRIGAHTSVLAFNHTITDPAAEVHRQPLSVRGIRIGHDVWIGSNAVVLDGVTVGDRSVVAAGAVVTRDVPGGAVVGGNPARVLKWRVPELAATAPSASAVPTGPASPTDDLATAVGAFADDARGRAEEILDRCFDADPDSVGAPDLGDGGLFVDRPGEPPTVRAQCDAVEIADLLLARAPDQLPARDQLLRLRGWQDAETGMVGPLAPGDGQRRPAPVLFDPDAAYHVLCVGYALDLLGSAFRHPVRVVAEADAAGVLAGLEAQPWETNAWGAGHWVDVLGTALHWNATLGVPDDSGVGETLLGWLLTHADPQTGMWGRSRPDDGLVQLVNGFYRASRGTFAQLGLPVPYPERVIDTVLRHARDPRVTAPQQQNACNILDIAHPLWLTQGTGYRRQECVALAERLLRDALEHWTDRGFAFRPGRSAAGSPSGVPGLQGTEMWLAVVWLLADLAGVSDALVYRPRGVHRPEPAVP</sequence>
<evidence type="ECO:0000313" key="4">
    <source>
        <dbReference type="Proteomes" id="UP001500622"/>
    </source>
</evidence>
<dbReference type="InterPro" id="IPR018357">
    <property type="entry name" value="Hexapep_transf_CS"/>
</dbReference>
<organism evidence="3 4">
    <name type="scientific">Georgenia halophila</name>
    <dbReference type="NCBI Taxonomy" id="620889"/>
    <lineage>
        <taxon>Bacteria</taxon>
        <taxon>Bacillati</taxon>
        <taxon>Actinomycetota</taxon>
        <taxon>Actinomycetes</taxon>
        <taxon>Micrococcales</taxon>
        <taxon>Bogoriellaceae</taxon>
        <taxon>Georgenia</taxon>
    </lineage>
</organism>
<dbReference type="Pfam" id="PF00132">
    <property type="entry name" value="Hexapep"/>
    <property type="match status" value="1"/>
</dbReference>
<evidence type="ECO:0000313" key="3">
    <source>
        <dbReference type="EMBL" id="GAA4429833.1"/>
    </source>
</evidence>
<dbReference type="InterPro" id="IPR011004">
    <property type="entry name" value="Trimer_LpxA-like_sf"/>
</dbReference>
<dbReference type="Gene3D" id="2.160.10.10">
    <property type="entry name" value="Hexapeptide repeat proteins"/>
    <property type="match status" value="1"/>
</dbReference>
<reference evidence="4" key="1">
    <citation type="journal article" date="2019" name="Int. J. Syst. Evol. Microbiol.">
        <title>The Global Catalogue of Microorganisms (GCM) 10K type strain sequencing project: providing services to taxonomists for standard genome sequencing and annotation.</title>
        <authorList>
            <consortium name="The Broad Institute Genomics Platform"/>
            <consortium name="The Broad Institute Genome Sequencing Center for Infectious Disease"/>
            <person name="Wu L."/>
            <person name="Ma J."/>
        </authorList>
    </citation>
    <scope>NUCLEOTIDE SEQUENCE [LARGE SCALE GENOMIC DNA]</scope>
    <source>
        <strain evidence="4">JCM 17810</strain>
    </source>
</reference>
<proteinExistence type="predicted"/>
<evidence type="ECO:0000256" key="2">
    <source>
        <dbReference type="ARBA" id="ARBA00022737"/>
    </source>
</evidence>
<accession>A0ABP8LJ23</accession>
<dbReference type="EMBL" id="BAABGN010000013">
    <property type="protein sequence ID" value="GAA4429833.1"/>
    <property type="molecule type" value="Genomic_DNA"/>
</dbReference>
<keyword evidence="2" id="KW-0677">Repeat</keyword>
<evidence type="ECO:0000256" key="1">
    <source>
        <dbReference type="ARBA" id="ARBA00022679"/>
    </source>
</evidence>
<comment type="caution">
    <text evidence="3">The sequence shown here is derived from an EMBL/GenBank/DDBJ whole genome shotgun (WGS) entry which is preliminary data.</text>
</comment>
<keyword evidence="1" id="KW-0808">Transferase</keyword>
<dbReference type="SUPFAM" id="SSF51161">
    <property type="entry name" value="Trimeric LpxA-like enzymes"/>
    <property type="match status" value="1"/>
</dbReference>
<evidence type="ECO:0008006" key="5">
    <source>
        <dbReference type="Google" id="ProtNLM"/>
    </source>
</evidence>
<dbReference type="PANTHER" id="PTHR43300">
    <property type="entry name" value="ACETYLTRANSFERASE"/>
    <property type="match status" value="1"/>
</dbReference>
<keyword evidence="4" id="KW-1185">Reference proteome</keyword>
<dbReference type="PROSITE" id="PS00101">
    <property type="entry name" value="HEXAPEP_TRANSFERASES"/>
    <property type="match status" value="1"/>
</dbReference>
<dbReference type="RefSeq" id="WP_345217438.1">
    <property type="nucleotide sequence ID" value="NZ_BAABGN010000013.1"/>
</dbReference>
<gene>
    <name evidence="3" type="ORF">GCM10023169_32560</name>
</gene>
<dbReference type="InterPro" id="IPR050179">
    <property type="entry name" value="Trans_hexapeptide_repeat"/>
</dbReference>
<dbReference type="CDD" id="cd04647">
    <property type="entry name" value="LbH_MAT_like"/>
    <property type="match status" value="1"/>
</dbReference>